<reference evidence="1 2" key="1">
    <citation type="journal article" date="2015" name="Nature">
        <title>rRNA introns, odd ribosomes, and small enigmatic genomes across a large radiation of phyla.</title>
        <authorList>
            <person name="Brown C.T."/>
            <person name="Hug L.A."/>
            <person name="Thomas B.C."/>
            <person name="Sharon I."/>
            <person name="Castelle C.J."/>
            <person name="Singh A."/>
            <person name="Wilkins M.J."/>
            <person name="Williams K.H."/>
            <person name="Banfield J.F."/>
        </authorList>
    </citation>
    <scope>NUCLEOTIDE SEQUENCE [LARGE SCALE GENOMIC DNA]</scope>
</reference>
<name>A0A0G0QP48_9BACT</name>
<dbReference type="EMBL" id="LBYB01000004">
    <property type="protein sequence ID" value="KKR42179.1"/>
    <property type="molecule type" value="Genomic_DNA"/>
</dbReference>
<evidence type="ECO:0000313" key="1">
    <source>
        <dbReference type="EMBL" id="KKR42179.1"/>
    </source>
</evidence>
<proteinExistence type="predicted"/>
<evidence type="ECO:0000313" key="2">
    <source>
        <dbReference type="Proteomes" id="UP000034881"/>
    </source>
</evidence>
<gene>
    <name evidence="1" type="ORF">UT77_C0004G0163</name>
</gene>
<accession>A0A0G0QP48</accession>
<dbReference type="Proteomes" id="UP000034881">
    <property type="component" value="Unassembled WGS sequence"/>
</dbReference>
<organism evidence="1 2">
    <name type="scientific">Candidatus Daviesbacteria bacterium GW2011_GWC2_40_12</name>
    <dbReference type="NCBI Taxonomy" id="1618431"/>
    <lineage>
        <taxon>Bacteria</taxon>
        <taxon>Candidatus Daviesiibacteriota</taxon>
    </lineage>
</organism>
<sequence>MLSQKKERRLRKMKTPDFELNIGTFNKSIVRGGVNALKTSGPWSSPEYNKWFRETGTPNYVFVDGKYVPKRVKPT</sequence>
<protein>
    <submittedName>
        <fullName evidence="1">Uncharacterized protein</fullName>
    </submittedName>
</protein>
<comment type="caution">
    <text evidence="1">The sequence shown here is derived from an EMBL/GenBank/DDBJ whole genome shotgun (WGS) entry which is preliminary data.</text>
</comment>
<dbReference type="AlphaFoldDB" id="A0A0G0QP48"/>